<dbReference type="Gene3D" id="1.10.10.1410">
    <property type="match status" value="1"/>
</dbReference>
<dbReference type="Pfam" id="PF00428">
    <property type="entry name" value="Ribosomal_60s"/>
    <property type="match status" value="1"/>
</dbReference>
<dbReference type="STRING" id="6280.A0A158PSF6"/>
<evidence type="ECO:0000313" key="10">
    <source>
        <dbReference type="Proteomes" id="UP000278627"/>
    </source>
</evidence>
<sequence length="504" mass="56435">MNKTLLLLLLITDFLLVYSITCYKVSHFEANVLPRKHDRAKFKVLHSGFRIIRGQVFGTETEECENETAYCYNMTAETALVLKIMKAGCSTYSYQRTHAEVQHSKVYLSASAVAMNMIFKISRQHLLPPSLRHTSCFSRYETKESRVHYSNRTNCLLLIRGTRSDVNTSASPPTLVALRFSVLCFRIAMKIATSQQFSRVNVNLKRCNRLEWFYRDWVGWSMSSSFGFISKIILTVSLHLRDLPKGGGVWKIEWKPPMSLIFSVFSGVMMKYLAAYLLSTMSGNKSPTAKDIEDVLGSVGLDVDMEDANKVVSALSGKSIDEVITAGLAKISSVPSDAAVSAIAPVVSATPTGALQAESKKEWAVLEEGAHLPYAFAYNKASGATIVQRGSVARINAADVDRLRMRSVAWWKRSQALQWKDRDKEEGKGSMVLLLLSLLMPLLCSAAGFCKCCIAFSIIYIVVWRYVVQKYQCSKATFWPTAQLHYIHSNVTVTPTIRCCRELL</sequence>
<evidence type="ECO:0000256" key="8">
    <source>
        <dbReference type="SAM" id="SignalP"/>
    </source>
</evidence>
<reference evidence="11" key="1">
    <citation type="submission" date="2016-04" db="UniProtKB">
        <authorList>
            <consortium name="WormBaseParasite"/>
        </authorList>
    </citation>
    <scope>IDENTIFICATION</scope>
</reference>
<dbReference type="InterPro" id="IPR038716">
    <property type="entry name" value="P1/P2_N_sf"/>
</dbReference>
<comment type="similarity">
    <text evidence="2">Belongs to the eukaryotic ribosomal protein P1/P2 family.</text>
</comment>
<dbReference type="Proteomes" id="UP000278627">
    <property type="component" value="Unassembled WGS sequence"/>
</dbReference>
<dbReference type="EMBL" id="UZAD01013333">
    <property type="protein sequence ID" value="VDN94101.1"/>
    <property type="molecule type" value="Genomic_DNA"/>
</dbReference>
<evidence type="ECO:0000256" key="1">
    <source>
        <dbReference type="ARBA" id="ARBA00003362"/>
    </source>
</evidence>
<evidence type="ECO:0000256" key="2">
    <source>
        <dbReference type="ARBA" id="ARBA00005436"/>
    </source>
</evidence>
<reference evidence="9 10" key="2">
    <citation type="submission" date="2018-11" db="EMBL/GenBank/DDBJ databases">
        <authorList>
            <consortium name="Pathogen Informatics"/>
        </authorList>
    </citation>
    <scope>NUCLEOTIDE SEQUENCE [LARGE SCALE GENOMIC DNA]</scope>
</reference>
<comment type="function">
    <text evidence="1">Plays an important role in the elongation step of protein synthesis.</text>
</comment>
<dbReference type="PANTHER" id="PTHR21141">
    <property type="entry name" value="60S ACIDIC RIBOSOMAL PROTEIN FAMILY MEMBER"/>
    <property type="match status" value="1"/>
</dbReference>
<organism evidence="11">
    <name type="scientific">Brugia pahangi</name>
    <name type="common">Filarial nematode worm</name>
    <dbReference type="NCBI Taxonomy" id="6280"/>
    <lineage>
        <taxon>Eukaryota</taxon>
        <taxon>Metazoa</taxon>
        <taxon>Ecdysozoa</taxon>
        <taxon>Nematoda</taxon>
        <taxon>Chromadorea</taxon>
        <taxon>Rhabditida</taxon>
        <taxon>Spirurina</taxon>
        <taxon>Spiruromorpha</taxon>
        <taxon>Filarioidea</taxon>
        <taxon>Onchocercidae</taxon>
        <taxon>Brugia</taxon>
    </lineage>
</organism>
<dbReference type="FunFam" id="1.10.10.1410:FF:000002">
    <property type="entry name" value="60S acidic ribosomal protein P2"/>
    <property type="match status" value="1"/>
</dbReference>
<protein>
    <recommendedName>
        <fullName evidence="5">Large ribosomal subunit protein P2</fullName>
    </recommendedName>
    <alternativeName>
        <fullName evidence="6">60S acidic ribosomal protein P2</fullName>
    </alternativeName>
</protein>
<dbReference type="GO" id="GO:0003735">
    <property type="term" value="F:structural constituent of ribosome"/>
    <property type="evidence" value="ECO:0007669"/>
    <property type="project" value="InterPro"/>
</dbReference>
<keyword evidence="10" id="KW-1185">Reference proteome</keyword>
<evidence type="ECO:0000256" key="3">
    <source>
        <dbReference type="ARBA" id="ARBA00022980"/>
    </source>
</evidence>
<keyword evidence="7" id="KW-0472">Membrane</keyword>
<dbReference type="AlphaFoldDB" id="A0A158PSF6"/>
<evidence type="ECO:0000256" key="5">
    <source>
        <dbReference type="ARBA" id="ARBA00035301"/>
    </source>
</evidence>
<dbReference type="GO" id="GO:0022625">
    <property type="term" value="C:cytosolic large ribosomal subunit"/>
    <property type="evidence" value="ECO:0007669"/>
    <property type="project" value="InterPro"/>
</dbReference>
<dbReference type="WBParaSite" id="BPAG_0001298701-mRNA-1">
    <property type="protein sequence ID" value="BPAG_0001298701-mRNA-1"/>
    <property type="gene ID" value="BPAG_0001298701"/>
</dbReference>
<gene>
    <name evidence="9" type="ORF">BPAG_LOCUS12915</name>
</gene>
<evidence type="ECO:0000256" key="7">
    <source>
        <dbReference type="SAM" id="Phobius"/>
    </source>
</evidence>
<keyword evidence="7" id="KW-1133">Transmembrane helix</keyword>
<dbReference type="HAMAP" id="MF_01478">
    <property type="entry name" value="Ribosomal_L12_arch"/>
    <property type="match status" value="1"/>
</dbReference>
<keyword evidence="4" id="KW-0687">Ribonucleoprotein</keyword>
<evidence type="ECO:0000313" key="11">
    <source>
        <dbReference type="WBParaSite" id="BPAG_0001298701-mRNA-1"/>
    </source>
</evidence>
<feature type="transmembrane region" description="Helical" evidence="7">
    <location>
        <begin position="432"/>
        <end position="464"/>
    </location>
</feature>
<evidence type="ECO:0000256" key="6">
    <source>
        <dbReference type="ARBA" id="ARBA00035443"/>
    </source>
</evidence>
<name>A0A158PSF6_BRUPA</name>
<evidence type="ECO:0000256" key="4">
    <source>
        <dbReference type="ARBA" id="ARBA00023274"/>
    </source>
</evidence>
<dbReference type="InterPro" id="IPR027534">
    <property type="entry name" value="Ribosomal_P1/P2"/>
</dbReference>
<dbReference type="InterPro" id="IPR044076">
    <property type="entry name" value="Ribosomal_P2"/>
</dbReference>
<proteinExistence type="inferred from homology"/>
<dbReference type="PANTHER" id="PTHR21141:SF5">
    <property type="entry name" value="LARGE RIBOSOMAL SUBUNIT PROTEIN P2"/>
    <property type="match status" value="1"/>
</dbReference>
<keyword evidence="8" id="KW-0732">Signal</keyword>
<dbReference type="CDD" id="cd05833">
    <property type="entry name" value="Ribosomal_P2"/>
    <property type="match status" value="1"/>
</dbReference>
<dbReference type="GO" id="GO:0002182">
    <property type="term" value="P:cytoplasmic translational elongation"/>
    <property type="evidence" value="ECO:0007669"/>
    <property type="project" value="InterPro"/>
</dbReference>
<keyword evidence="3" id="KW-0689">Ribosomal protein</keyword>
<feature type="signal peptide" evidence="8">
    <location>
        <begin position="1"/>
        <end position="19"/>
    </location>
</feature>
<evidence type="ECO:0000313" key="9">
    <source>
        <dbReference type="EMBL" id="VDN94101.1"/>
    </source>
</evidence>
<keyword evidence="7" id="KW-0812">Transmembrane</keyword>
<accession>A0A158PSF6</accession>
<feature type="chain" id="PRO_5043135238" description="Large ribosomal subunit protein P2" evidence="8">
    <location>
        <begin position="20"/>
        <end position="504"/>
    </location>
</feature>